<dbReference type="SUPFAM" id="SSF52172">
    <property type="entry name" value="CheY-like"/>
    <property type="match status" value="1"/>
</dbReference>
<keyword evidence="1 6" id="KW-0597">Phosphoprotein</keyword>
<dbReference type="InterPro" id="IPR011006">
    <property type="entry name" value="CheY-like_superfamily"/>
</dbReference>
<evidence type="ECO:0000313" key="10">
    <source>
        <dbReference type="EMBL" id="MDR6238013.1"/>
    </source>
</evidence>
<dbReference type="GO" id="GO:0000976">
    <property type="term" value="F:transcription cis-regulatory region binding"/>
    <property type="evidence" value="ECO:0007669"/>
    <property type="project" value="TreeGrafter"/>
</dbReference>
<organism evidence="10 11">
    <name type="scientific">Aureibacter tunicatorum</name>
    <dbReference type="NCBI Taxonomy" id="866807"/>
    <lineage>
        <taxon>Bacteria</taxon>
        <taxon>Pseudomonadati</taxon>
        <taxon>Bacteroidota</taxon>
        <taxon>Cytophagia</taxon>
        <taxon>Cytophagales</taxon>
        <taxon>Persicobacteraceae</taxon>
        <taxon>Aureibacter</taxon>
    </lineage>
</organism>
<dbReference type="SMART" id="SM00862">
    <property type="entry name" value="Trans_reg_C"/>
    <property type="match status" value="1"/>
</dbReference>
<dbReference type="Gene3D" id="3.40.50.2300">
    <property type="match status" value="1"/>
</dbReference>
<dbReference type="PANTHER" id="PTHR48111:SF22">
    <property type="entry name" value="REGULATOR OF RPOS"/>
    <property type="match status" value="1"/>
</dbReference>
<keyword evidence="5" id="KW-0804">Transcription</keyword>
<keyword evidence="3" id="KW-0805">Transcription regulation</keyword>
<keyword evidence="4 7" id="KW-0238">DNA-binding</keyword>
<evidence type="ECO:0000313" key="11">
    <source>
        <dbReference type="Proteomes" id="UP001185092"/>
    </source>
</evidence>
<feature type="domain" description="Response regulatory" evidence="8">
    <location>
        <begin position="2"/>
        <end position="116"/>
    </location>
</feature>
<dbReference type="EMBL" id="JAVDQD010000001">
    <property type="protein sequence ID" value="MDR6238013.1"/>
    <property type="molecule type" value="Genomic_DNA"/>
</dbReference>
<dbReference type="InterPro" id="IPR001867">
    <property type="entry name" value="OmpR/PhoB-type_DNA-bd"/>
</dbReference>
<dbReference type="RefSeq" id="WP_309937484.1">
    <property type="nucleotide sequence ID" value="NZ_AP025305.1"/>
</dbReference>
<dbReference type="PROSITE" id="PS51755">
    <property type="entry name" value="OMPR_PHOB"/>
    <property type="match status" value="1"/>
</dbReference>
<dbReference type="Pfam" id="PF00486">
    <property type="entry name" value="Trans_reg_C"/>
    <property type="match status" value="1"/>
</dbReference>
<dbReference type="GO" id="GO:0006355">
    <property type="term" value="P:regulation of DNA-templated transcription"/>
    <property type="evidence" value="ECO:0007669"/>
    <property type="project" value="InterPro"/>
</dbReference>
<evidence type="ECO:0000256" key="6">
    <source>
        <dbReference type="PROSITE-ProRule" id="PRU00169"/>
    </source>
</evidence>
<evidence type="ECO:0000256" key="2">
    <source>
        <dbReference type="ARBA" id="ARBA00023012"/>
    </source>
</evidence>
<dbReference type="GO" id="GO:0000156">
    <property type="term" value="F:phosphorelay response regulator activity"/>
    <property type="evidence" value="ECO:0007669"/>
    <property type="project" value="TreeGrafter"/>
</dbReference>
<evidence type="ECO:0000259" key="8">
    <source>
        <dbReference type="PROSITE" id="PS50110"/>
    </source>
</evidence>
<dbReference type="Proteomes" id="UP001185092">
    <property type="component" value="Unassembled WGS sequence"/>
</dbReference>
<proteinExistence type="predicted"/>
<evidence type="ECO:0000256" key="5">
    <source>
        <dbReference type="ARBA" id="ARBA00023163"/>
    </source>
</evidence>
<feature type="domain" description="OmpR/PhoB-type" evidence="9">
    <location>
        <begin position="124"/>
        <end position="224"/>
    </location>
</feature>
<dbReference type="InterPro" id="IPR001789">
    <property type="entry name" value="Sig_transdc_resp-reg_receiver"/>
</dbReference>
<protein>
    <submittedName>
        <fullName evidence="10">DNA-binding response OmpR family regulator</fullName>
    </submittedName>
</protein>
<reference evidence="10" key="1">
    <citation type="submission" date="2023-07" db="EMBL/GenBank/DDBJ databases">
        <title>Genomic Encyclopedia of Type Strains, Phase IV (KMG-IV): sequencing the most valuable type-strain genomes for metagenomic binning, comparative biology and taxonomic classification.</title>
        <authorList>
            <person name="Goeker M."/>
        </authorList>
    </citation>
    <scope>NUCLEOTIDE SEQUENCE</scope>
    <source>
        <strain evidence="10">DSM 26174</strain>
    </source>
</reference>
<evidence type="ECO:0000256" key="7">
    <source>
        <dbReference type="PROSITE-ProRule" id="PRU01091"/>
    </source>
</evidence>
<evidence type="ECO:0000256" key="1">
    <source>
        <dbReference type="ARBA" id="ARBA00022553"/>
    </source>
</evidence>
<dbReference type="PROSITE" id="PS50110">
    <property type="entry name" value="RESPONSE_REGULATORY"/>
    <property type="match status" value="1"/>
</dbReference>
<dbReference type="AlphaFoldDB" id="A0AAE3XL52"/>
<dbReference type="InterPro" id="IPR036388">
    <property type="entry name" value="WH-like_DNA-bd_sf"/>
</dbReference>
<dbReference type="InterPro" id="IPR039420">
    <property type="entry name" value="WalR-like"/>
</dbReference>
<keyword evidence="11" id="KW-1185">Reference proteome</keyword>
<evidence type="ECO:0000259" key="9">
    <source>
        <dbReference type="PROSITE" id="PS51755"/>
    </source>
</evidence>
<feature type="modified residue" description="4-aspartylphosphate" evidence="6">
    <location>
        <position position="51"/>
    </location>
</feature>
<sequence length="226" mass="25989">MKILIVEDNEKLILELETFLHEEGFLCEKAENVAKALEKVSIYSYDLIVLDIGLPDGSGLDVLKRVKEVDPDTGILILSAKNSIDDKIVGLDLGADDYITKPFHKAELNARVRSILRRKKFEGNNVMTINEIMLDIQSKEVKINGEVLKLTPKEYELLLYFIYNRKRVLTKESIAEHLWEDNIDLADSFDFIYSHIKNLRKKMLKAGCADYIRSVYGVGYKFDLDR</sequence>
<feature type="DNA-binding region" description="OmpR/PhoB-type" evidence="7">
    <location>
        <begin position="124"/>
        <end position="224"/>
    </location>
</feature>
<dbReference type="Gene3D" id="1.10.10.10">
    <property type="entry name" value="Winged helix-like DNA-binding domain superfamily/Winged helix DNA-binding domain"/>
    <property type="match status" value="1"/>
</dbReference>
<keyword evidence="2" id="KW-0902">Two-component regulatory system</keyword>
<dbReference type="GO" id="GO:0032993">
    <property type="term" value="C:protein-DNA complex"/>
    <property type="evidence" value="ECO:0007669"/>
    <property type="project" value="TreeGrafter"/>
</dbReference>
<evidence type="ECO:0000256" key="4">
    <source>
        <dbReference type="ARBA" id="ARBA00023125"/>
    </source>
</evidence>
<dbReference type="SMART" id="SM00448">
    <property type="entry name" value="REC"/>
    <property type="match status" value="1"/>
</dbReference>
<dbReference type="Gene3D" id="6.10.250.690">
    <property type="match status" value="1"/>
</dbReference>
<gene>
    <name evidence="10" type="ORF">HNQ88_000989</name>
</gene>
<evidence type="ECO:0000256" key="3">
    <source>
        <dbReference type="ARBA" id="ARBA00023015"/>
    </source>
</evidence>
<dbReference type="CDD" id="cd00383">
    <property type="entry name" value="trans_reg_C"/>
    <property type="match status" value="1"/>
</dbReference>
<dbReference type="PANTHER" id="PTHR48111">
    <property type="entry name" value="REGULATOR OF RPOS"/>
    <property type="match status" value="1"/>
</dbReference>
<accession>A0AAE3XL52</accession>
<comment type="caution">
    <text evidence="10">The sequence shown here is derived from an EMBL/GenBank/DDBJ whole genome shotgun (WGS) entry which is preliminary data.</text>
</comment>
<dbReference type="GO" id="GO:0005829">
    <property type="term" value="C:cytosol"/>
    <property type="evidence" value="ECO:0007669"/>
    <property type="project" value="TreeGrafter"/>
</dbReference>
<dbReference type="Pfam" id="PF00072">
    <property type="entry name" value="Response_reg"/>
    <property type="match status" value="1"/>
</dbReference>
<name>A0AAE3XL52_9BACT</name>